<gene>
    <name evidence="1" type="ORF">GR183_18575</name>
</gene>
<dbReference type="EMBL" id="WUMV01000009">
    <property type="protein sequence ID" value="MXN66924.1"/>
    <property type="molecule type" value="Genomic_DNA"/>
</dbReference>
<name>A0A7X3LXG2_9HYPH</name>
<dbReference type="AlphaFoldDB" id="A0A7X3LXG2"/>
<evidence type="ECO:0000313" key="1">
    <source>
        <dbReference type="EMBL" id="MXN66924.1"/>
    </source>
</evidence>
<sequence length="51" mass="5106">MRTFAINVHLLEPEPAAAGCDDGIGISAPDVLLMRVAVGGDALEAASVSIA</sequence>
<protein>
    <submittedName>
        <fullName evidence="1">Uncharacterized protein</fullName>
    </submittedName>
</protein>
<accession>A0A7X3LXG2</accession>
<keyword evidence="2" id="KW-1185">Reference proteome</keyword>
<dbReference type="Proteomes" id="UP000433101">
    <property type="component" value="Unassembled WGS sequence"/>
</dbReference>
<proteinExistence type="predicted"/>
<reference evidence="1 2" key="1">
    <citation type="submission" date="2019-12" db="EMBL/GenBank/DDBJ databases">
        <authorList>
            <person name="Li M."/>
        </authorList>
    </citation>
    <scope>NUCLEOTIDE SEQUENCE [LARGE SCALE GENOMIC DNA]</scope>
    <source>
        <strain evidence="1 2">GBMRC 2046</strain>
    </source>
</reference>
<evidence type="ECO:0000313" key="2">
    <source>
        <dbReference type="Proteomes" id="UP000433101"/>
    </source>
</evidence>
<dbReference type="RefSeq" id="WP_160777177.1">
    <property type="nucleotide sequence ID" value="NZ_WUMV01000009.1"/>
</dbReference>
<organism evidence="1 2">
    <name type="scientific">Stappia sediminis</name>
    <dbReference type="NCBI Taxonomy" id="2692190"/>
    <lineage>
        <taxon>Bacteria</taxon>
        <taxon>Pseudomonadati</taxon>
        <taxon>Pseudomonadota</taxon>
        <taxon>Alphaproteobacteria</taxon>
        <taxon>Hyphomicrobiales</taxon>
        <taxon>Stappiaceae</taxon>
        <taxon>Stappia</taxon>
    </lineage>
</organism>
<comment type="caution">
    <text evidence="1">The sequence shown here is derived from an EMBL/GenBank/DDBJ whole genome shotgun (WGS) entry which is preliminary data.</text>
</comment>